<dbReference type="AlphaFoldDB" id="A0A0C2WV59"/>
<dbReference type="EMBL" id="KN824286">
    <property type="protein sequence ID" value="KIM30058.1"/>
    <property type="molecule type" value="Genomic_DNA"/>
</dbReference>
<keyword evidence="4" id="KW-0496">Mitochondrion</keyword>
<evidence type="ECO:0000256" key="1">
    <source>
        <dbReference type="ARBA" id="ARBA00004225"/>
    </source>
</evidence>
<feature type="transmembrane region" description="Helical" evidence="7">
    <location>
        <begin position="459"/>
        <end position="481"/>
    </location>
</feature>
<proteinExistence type="predicted"/>
<dbReference type="Proteomes" id="UP000054097">
    <property type="component" value="Unassembled WGS sequence"/>
</dbReference>
<sequence>MPSFIDQRIRQIFQNASIEIIQTPALSTTNQESKRQRNLKSILFGLHRPPNDQQLRKSLVVLDEGAATGVNDPVTIGISERVIAGLYARAMEEMLQQALEADLESQFWRDIERSDYDTAWFLVQTIPLRLQRLFAALFNSLRNRNIPITLSTFRLDNLRRLFPTTTRPSELLIAAFPHLNARHRFFSTSPFALIQDECRLKRKQLEALRDDRALRVGLLASASHDLEHTMSTTHSAAQINRHIALLQTALILDQPSTGFQPTSSLDYSMLDELVECKKVHTQEFSALKRPSRWVRVWPRFLLIPPATYLFVKYAYGSQSTFAQHVHEAWMTAKVFWESWVLEPLRGILATVRTGGEDGVRVIPKDALRADLESLERMAMALGQEKLGYTPEQLHALHDQVQRGDLTLVLKVYEEDIKSPIRSAIGGTLIRSLLIQIQKMKVDVDFALSGIDKLLRSQELTFGFVGVAPALAVVYLSFSWVWQSWKGGNGGHGKFGGKKERAKVWNTIRRIEKLLISPPRLGPSSPLESSAHLEPLLQSYKALGMGLGLASPSASTKNRSKSNANDLPNVGQGVGGAGAGAAGDSSLLSPLANGLLLLASTHLRAFAEKRLKRSGFRDEFLDDVSDLEDDRLTGEEKRLVLERMWRNWGKVLGWDNLADL</sequence>
<name>A0A0C2WV59_SERVB</name>
<accession>A0A0C2WV59</accession>
<evidence type="ECO:0000256" key="7">
    <source>
        <dbReference type="SAM" id="Phobius"/>
    </source>
</evidence>
<evidence type="ECO:0008006" key="10">
    <source>
        <dbReference type="Google" id="ProtNLM"/>
    </source>
</evidence>
<evidence type="ECO:0000313" key="8">
    <source>
        <dbReference type="EMBL" id="KIM30058.1"/>
    </source>
</evidence>
<protein>
    <recommendedName>
        <fullName evidence="10">NCA2-domain-containing protein</fullName>
    </recommendedName>
</protein>
<dbReference type="PANTHER" id="PTHR28234:SF1">
    <property type="entry name" value="NUCLEAR CONTROL OF ATPASE PROTEIN 2"/>
    <property type="match status" value="1"/>
</dbReference>
<comment type="subcellular location">
    <subcellularLocation>
        <location evidence="1">Mitochondrion membrane</location>
        <topology evidence="1">Multi-pass membrane protein</topology>
    </subcellularLocation>
</comment>
<keyword evidence="9" id="KW-1185">Reference proteome</keyword>
<dbReference type="PANTHER" id="PTHR28234">
    <property type="entry name" value="NUCLEAR CONTROL OF ATPASE PROTEIN 2"/>
    <property type="match status" value="1"/>
</dbReference>
<dbReference type="HOGENOM" id="CLU_008227_3_0_1"/>
<feature type="compositionally biased region" description="Polar residues" evidence="6">
    <location>
        <begin position="551"/>
        <end position="565"/>
    </location>
</feature>
<dbReference type="InterPro" id="IPR013946">
    <property type="entry name" value="NCA2-like"/>
</dbReference>
<evidence type="ECO:0000256" key="2">
    <source>
        <dbReference type="ARBA" id="ARBA00022692"/>
    </source>
</evidence>
<dbReference type="Pfam" id="PF08637">
    <property type="entry name" value="NCA2"/>
    <property type="match status" value="2"/>
</dbReference>
<reference evidence="8 9" key="1">
    <citation type="submission" date="2014-04" db="EMBL/GenBank/DDBJ databases">
        <authorList>
            <consortium name="DOE Joint Genome Institute"/>
            <person name="Kuo A."/>
            <person name="Zuccaro A."/>
            <person name="Kohler A."/>
            <person name="Nagy L.G."/>
            <person name="Floudas D."/>
            <person name="Copeland A."/>
            <person name="Barry K.W."/>
            <person name="Cichocki N."/>
            <person name="Veneault-Fourrey C."/>
            <person name="LaButti K."/>
            <person name="Lindquist E.A."/>
            <person name="Lipzen A."/>
            <person name="Lundell T."/>
            <person name="Morin E."/>
            <person name="Murat C."/>
            <person name="Sun H."/>
            <person name="Tunlid A."/>
            <person name="Henrissat B."/>
            <person name="Grigoriev I.V."/>
            <person name="Hibbett D.S."/>
            <person name="Martin F."/>
            <person name="Nordberg H.P."/>
            <person name="Cantor M.N."/>
            <person name="Hua S.X."/>
        </authorList>
    </citation>
    <scope>NUCLEOTIDE SEQUENCE [LARGE SCALE GENOMIC DNA]</scope>
    <source>
        <strain evidence="8 9">MAFF 305830</strain>
    </source>
</reference>
<evidence type="ECO:0000256" key="6">
    <source>
        <dbReference type="SAM" id="MobiDB-lite"/>
    </source>
</evidence>
<evidence type="ECO:0000256" key="5">
    <source>
        <dbReference type="ARBA" id="ARBA00023136"/>
    </source>
</evidence>
<evidence type="ECO:0000256" key="4">
    <source>
        <dbReference type="ARBA" id="ARBA00023128"/>
    </source>
</evidence>
<organism evidence="8 9">
    <name type="scientific">Serendipita vermifera MAFF 305830</name>
    <dbReference type="NCBI Taxonomy" id="933852"/>
    <lineage>
        <taxon>Eukaryota</taxon>
        <taxon>Fungi</taxon>
        <taxon>Dikarya</taxon>
        <taxon>Basidiomycota</taxon>
        <taxon>Agaricomycotina</taxon>
        <taxon>Agaricomycetes</taxon>
        <taxon>Sebacinales</taxon>
        <taxon>Serendipitaceae</taxon>
        <taxon>Serendipita</taxon>
    </lineage>
</organism>
<dbReference type="GO" id="GO:0005741">
    <property type="term" value="C:mitochondrial outer membrane"/>
    <property type="evidence" value="ECO:0007669"/>
    <property type="project" value="TreeGrafter"/>
</dbReference>
<gene>
    <name evidence="8" type="ORF">M408DRAFT_66872</name>
</gene>
<dbReference type="STRING" id="933852.A0A0C2WV59"/>
<evidence type="ECO:0000256" key="3">
    <source>
        <dbReference type="ARBA" id="ARBA00022989"/>
    </source>
</evidence>
<keyword evidence="3 7" id="KW-1133">Transmembrane helix</keyword>
<reference evidence="9" key="2">
    <citation type="submission" date="2015-01" db="EMBL/GenBank/DDBJ databases">
        <title>Evolutionary Origins and Diversification of the Mycorrhizal Mutualists.</title>
        <authorList>
            <consortium name="DOE Joint Genome Institute"/>
            <consortium name="Mycorrhizal Genomics Consortium"/>
            <person name="Kohler A."/>
            <person name="Kuo A."/>
            <person name="Nagy L.G."/>
            <person name="Floudas D."/>
            <person name="Copeland A."/>
            <person name="Barry K.W."/>
            <person name="Cichocki N."/>
            <person name="Veneault-Fourrey C."/>
            <person name="LaButti K."/>
            <person name="Lindquist E.A."/>
            <person name="Lipzen A."/>
            <person name="Lundell T."/>
            <person name="Morin E."/>
            <person name="Murat C."/>
            <person name="Riley R."/>
            <person name="Ohm R."/>
            <person name="Sun H."/>
            <person name="Tunlid A."/>
            <person name="Henrissat B."/>
            <person name="Grigoriev I.V."/>
            <person name="Hibbett D.S."/>
            <person name="Martin F."/>
        </authorList>
    </citation>
    <scope>NUCLEOTIDE SEQUENCE [LARGE SCALE GENOMIC DNA]</scope>
    <source>
        <strain evidence="9">MAFF 305830</strain>
    </source>
</reference>
<evidence type="ECO:0000313" key="9">
    <source>
        <dbReference type="Proteomes" id="UP000054097"/>
    </source>
</evidence>
<feature type="region of interest" description="Disordered" evidence="6">
    <location>
        <begin position="550"/>
        <end position="569"/>
    </location>
</feature>
<keyword evidence="2 7" id="KW-0812">Transmembrane</keyword>
<dbReference type="OrthoDB" id="413313at2759"/>
<keyword evidence="5 7" id="KW-0472">Membrane</keyword>